<feature type="region of interest" description="Disordered" evidence="9">
    <location>
        <begin position="1"/>
        <end position="38"/>
    </location>
</feature>
<dbReference type="CDD" id="cd00179">
    <property type="entry name" value="SynN"/>
    <property type="match status" value="1"/>
</dbReference>
<dbReference type="SMART" id="SM00503">
    <property type="entry name" value="SynN"/>
    <property type="match status" value="1"/>
</dbReference>
<dbReference type="SUPFAM" id="SSF47661">
    <property type="entry name" value="t-snare proteins"/>
    <property type="match status" value="1"/>
</dbReference>
<dbReference type="FunFam" id="1.20.5.110:FF:000008">
    <property type="entry name" value="Syntaxin 132"/>
    <property type="match status" value="1"/>
</dbReference>
<dbReference type="InterPro" id="IPR045242">
    <property type="entry name" value="Syntaxin"/>
</dbReference>
<evidence type="ECO:0000259" key="11">
    <source>
        <dbReference type="PROSITE" id="PS50192"/>
    </source>
</evidence>
<evidence type="ECO:0000256" key="8">
    <source>
        <dbReference type="RuleBase" id="RU003858"/>
    </source>
</evidence>
<dbReference type="CDD" id="cd15848">
    <property type="entry name" value="SNARE_syntaxin1-like"/>
    <property type="match status" value="1"/>
</dbReference>
<dbReference type="Gene3D" id="1.20.5.110">
    <property type="match status" value="1"/>
</dbReference>
<dbReference type="GO" id="GO:0012505">
    <property type="term" value="C:endomembrane system"/>
    <property type="evidence" value="ECO:0007669"/>
    <property type="project" value="TreeGrafter"/>
</dbReference>
<evidence type="ECO:0000313" key="12">
    <source>
        <dbReference type="EMBL" id="KAI7836172.1"/>
    </source>
</evidence>
<evidence type="ECO:0000256" key="7">
    <source>
        <dbReference type="ARBA" id="ARBA00023136"/>
    </source>
</evidence>
<dbReference type="GO" id="GO:0005886">
    <property type="term" value="C:plasma membrane"/>
    <property type="evidence" value="ECO:0007669"/>
    <property type="project" value="TreeGrafter"/>
</dbReference>
<keyword evidence="6 10" id="KW-1133">Transmembrane helix</keyword>
<feature type="region of interest" description="Disordered" evidence="9">
    <location>
        <begin position="121"/>
        <end position="140"/>
    </location>
</feature>
<dbReference type="Pfam" id="PF05739">
    <property type="entry name" value="SNARE"/>
    <property type="match status" value="1"/>
</dbReference>
<dbReference type="Gene3D" id="1.20.58.70">
    <property type="match status" value="1"/>
</dbReference>
<dbReference type="GO" id="GO:0000149">
    <property type="term" value="F:SNARE binding"/>
    <property type="evidence" value="ECO:0007669"/>
    <property type="project" value="TreeGrafter"/>
</dbReference>
<comment type="similarity">
    <text evidence="2 8">Belongs to the syntaxin family.</text>
</comment>
<feature type="domain" description="T-SNARE coiled-coil homology" evidence="11">
    <location>
        <begin position="220"/>
        <end position="282"/>
    </location>
</feature>
<keyword evidence="5" id="KW-0653">Protein transport</keyword>
<dbReference type="GO" id="GO:0031201">
    <property type="term" value="C:SNARE complex"/>
    <property type="evidence" value="ECO:0007669"/>
    <property type="project" value="TreeGrafter"/>
</dbReference>
<evidence type="ECO:0000256" key="5">
    <source>
        <dbReference type="ARBA" id="ARBA00022927"/>
    </source>
</evidence>
<accession>A0AAD5DEL5</accession>
<keyword evidence="13" id="KW-1185">Reference proteome</keyword>
<dbReference type="PROSITE" id="PS50192">
    <property type="entry name" value="T_SNARE"/>
    <property type="match status" value="1"/>
</dbReference>
<gene>
    <name evidence="12" type="ORF">COHA_009939</name>
</gene>
<dbReference type="AlphaFoldDB" id="A0AAD5DEL5"/>
<sequence length="317" mass="35170">MNDLLGTVAGGANGAGRGGDLEAGPPPPQPPGEGNDKHMEDFFREVAAIKGMMADIRRNQGRLQEAHERSKTVTRSEEMKKLREQMQASLGLYLQSLGEDITAVSKSADAIKKRLAELDRSNEQSLKRKGCGPGSSSERTRTAITGALKKKLKDLMGEFQDLRSRVNAEYREVVERRVYTVTGQHADEEQIEKMIETGESETIFQKAILEQGRGYVLDTLAEIRERRDAVLELERSLMELHQIFLDMAVLVEAQGEMLDNIEAQVAKSVEYVQAGTTHLVAAKRLQKNTRKWMCCALILLIIIAAAIAIPIALKLTK</sequence>
<dbReference type="GO" id="GO:0006887">
    <property type="term" value="P:exocytosis"/>
    <property type="evidence" value="ECO:0007669"/>
    <property type="project" value="TreeGrafter"/>
</dbReference>
<evidence type="ECO:0000256" key="6">
    <source>
        <dbReference type="ARBA" id="ARBA00022989"/>
    </source>
</evidence>
<dbReference type="Proteomes" id="UP001205105">
    <property type="component" value="Unassembled WGS sequence"/>
</dbReference>
<evidence type="ECO:0000256" key="4">
    <source>
        <dbReference type="ARBA" id="ARBA00022692"/>
    </source>
</evidence>
<feature type="transmembrane region" description="Helical" evidence="10">
    <location>
        <begin position="292"/>
        <end position="313"/>
    </location>
</feature>
<dbReference type="GO" id="GO:0006886">
    <property type="term" value="P:intracellular protein transport"/>
    <property type="evidence" value="ECO:0007669"/>
    <property type="project" value="InterPro"/>
</dbReference>
<keyword evidence="4 10" id="KW-0812">Transmembrane</keyword>
<evidence type="ECO:0000256" key="2">
    <source>
        <dbReference type="ARBA" id="ARBA00009063"/>
    </source>
</evidence>
<reference evidence="12" key="1">
    <citation type="submission" date="2020-11" db="EMBL/GenBank/DDBJ databases">
        <title>Chlorella ohadii genome sequencing and assembly.</title>
        <authorList>
            <person name="Murik O."/>
            <person name="Treves H."/>
            <person name="Kedem I."/>
            <person name="Shotland Y."/>
            <person name="Kaplan A."/>
        </authorList>
    </citation>
    <scope>NUCLEOTIDE SEQUENCE</scope>
    <source>
        <strain evidence="12">1</strain>
    </source>
</reference>
<dbReference type="PROSITE" id="PS00914">
    <property type="entry name" value="SYNTAXIN"/>
    <property type="match status" value="1"/>
</dbReference>
<name>A0AAD5DEL5_9CHLO</name>
<dbReference type="EMBL" id="JADXDR010000201">
    <property type="protein sequence ID" value="KAI7836172.1"/>
    <property type="molecule type" value="Genomic_DNA"/>
</dbReference>
<dbReference type="PANTHER" id="PTHR19957:SF307">
    <property type="entry name" value="PROTEIN SSO1-RELATED"/>
    <property type="match status" value="1"/>
</dbReference>
<evidence type="ECO:0000256" key="10">
    <source>
        <dbReference type="SAM" id="Phobius"/>
    </source>
</evidence>
<evidence type="ECO:0000256" key="3">
    <source>
        <dbReference type="ARBA" id="ARBA00022448"/>
    </source>
</evidence>
<keyword evidence="7 10" id="KW-0472">Membrane</keyword>
<comment type="caution">
    <text evidence="12">The sequence shown here is derived from an EMBL/GenBank/DDBJ whole genome shotgun (WGS) entry which is preliminary data.</text>
</comment>
<dbReference type="GO" id="GO:0006906">
    <property type="term" value="P:vesicle fusion"/>
    <property type="evidence" value="ECO:0007669"/>
    <property type="project" value="TreeGrafter"/>
</dbReference>
<dbReference type="InterPro" id="IPR010989">
    <property type="entry name" value="SNARE"/>
</dbReference>
<dbReference type="SMART" id="SM00397">
    <property type="entry name" value="t_SNARE"/>
    <property type="match status" value="1"/>
</dbReference>
<dbReference type="PANTHER" id="PTHR19957">
    <property type="entry name" value="SYNTAXIN"/>
    <property type="match status" value="1"/>
</dbReference>
<comment type="subcellular location">
    <subcellularLocation>
        <location evidence="1">Membrane</location>
        <topology evidence="1">Single-pass type IV membrane protein</topology>
    </subcellularLocation>
</comment>
<dbReference type="InterPro" id="IPR006012">
    <property type="entry name" value="Syntaxin/epimorphin_CS"/>
</dbReference>
<dbReference type="InterPro" id="IPR006011">
    <property type="entry name" value="Syntaxin_N"/>
</dbReference>
<dbReference type="GO" id="GO:0048278">
    <property type="term" value="P:vesicle docking"/>
    <property type="evidence" value="ECO:0007669"/>
    <property type="project" value="TreeGrafter"/>
</dbReference>
<organism evidence="12 13">
    <name type="scientific">Chlorella ohadii</name>
    <dbReference type="NCBI Taxonomy" id="2649997"/>
    <lineage>
        <taxon>Eukaryota</taxon>
        <taxon>Viridiplantae</taxon>
        <taxon>Chlorophyta</taxon>
        <taxon>core chlorophytes</taxon>
        <taxon>Trebouxiophyceae</taxon>
        <taxon>Chlorellales</taxon>
        <taxon>Chlorellaceae</taxon>
        <taxon>Chlorella clade</taxon>
        <taxon>Chlorella</taxon>
    </lineage>
</organism>
<feature type="compositionally biased region" description="Gly residues" evidence="9">
    <location>
        <begin position="8"/>
        <end position="18"/>
    </location>
</feature>
<dbReference type="GO" id="GO:0005484">
    <property type="term" value="F:SNAP receptor activity"/>
    <property type="evidence" value="ECO:0007669"/>
    <property type="project" value="InterPro"/>
</dbReference>
<evidence type="ECO:0000256" key="9">
    <source>
        <dbReference type="SAM" id="MobiDB-lite"/>
    </source>
</evidence>
<evidence type="ECO:0000256" key="1">
    <source>
        <dbReference type="ARBA" id="ARBA00004211"/>
    </source>
</evidence>
<protein>
    <recommendedName>
        <fullName evidence="11">t-SNARE coiled-coil homology domain-containing protein</fullName>
    </recommendedName>
</protein>
<proteinExistence type="inferred from homology"/>
<dbReference type="Pfam" id="PF00804">
    <property type="entry name" value="Syntaxin"/>
    <property type="match status" value="1"/>
</dbReference>
<evidence type="ECO:0000313" key="13">
    <source>
        <dbReference type="Proteomes" id="UP001205105"/>
    </source>
</evidence>
<dbReference type="InterPro" id="IPR000727">
    <property type="entry name" value="T_SNARE_dom"/>
</dbReference>
<keyword evidence="3" id="KW-0813">Transport</keyword>